<dbReference type="KEGG" id="nre:BES08_18240"/>
<keyword evidence="8" id="KW-1185">Reference proteome</keyword>
<dbReference type="EMBL" id="CP017076">
    <property type="protein sequence ID" value="AOR78853.1"/>
    <property type="molecule type" value="Genomic_DNA"/>
</dbReference>
<evidence type="ECO:0000259" key="4">
    <source>
        <dbReference type="Pfam" id="PF01494"/>
    </source>
</evidence>
<dbReference type="Proteomes" id="UP000094626">
    <property type="component" value="Plasmid pSA1"/>
</dbReference>
<feature type="domain" description="FAD-binding" evidence="4">
    <location>
        <begin position="5"/>
        <end position="376"/>
    </location>
</feature>
<proteinExistence type="predicted"/>
<gene>
    <name evidence="5" type="ORF">BES08_18240</name>
    <name evidence="6" type="ORF">BV97_04920</name>
</gene>
<accession>A0A031JJ47</accession>
<dbReference type="PANTHER" id="PTHR43004:SF19">
    <property type="entry name" value="BINDING MONOOXYGENASE, PUTATIVE (JCVI)-RELATED"/>
    <property type="match status" value="1"/>
</dbReference>
<reference evidence="8" key="3">
    <citation type="journal article" date="2017" name="J. Biotechnol.">
        <title>Complete genome sequence of Novosphingobium resinovorum SA1, a versatile xenobiotic-degrading bacterium capable of utilizing sulfanilic acid.</title>
        <authorList>
            <person name="Hegedus B."/>
            <person name="Kos P.B."/>
            <person name="Balint B."/>
            <person name="Maroti G."/>
            <person name="Gan H.M."/>
            <person name="Perei K."/>
            <person name="Rakhely G."/>
        </authorList>
    </citation>
    <scope>NUCLEOTIDE SEQUENCE [LARGE SCALE GENOMIC DNA]</scope>
    <source>
        <strain evidence="8">SA1</strain>
    </source>
</reference>
<organism evidence="6 7">
    <name type="scientific">Novosphingobium resinovorum</name>
    <dbReference type="NCBI Taxonomy" id="158500"/>
    <lineage>
        <taxon>Bacteria</taxon>
        <taxon>Pseudomonadati</taxon>
        <taxon>Pseudomonadota</taxon>
        <taxon>Alphaproteobacteria</taxon>
        <taxon>Sphingomonadales</taxon>
        <taxon>Sphingomonadaceae</taxon>
        <taxon>Novosphingobium</taxon>
    </lineage>
</organism>
<sequence length="601" mass="65501">MKRIEVPVLIVGGAGCGLASANFLGRLGIECLVIERYPATSPAPKAHYLNQRTMEIMREEGLADHIYRSSTPAENMARVGWYTSLGGDGPLDRKRIGIIDAFGGHSLKDAYGADSPVRAANFAQMYIEPLLLEHLATYPTSRITFHQELKSFTQDDDGVTAQVEDRNSGEVYEVRAQYMIAADGGRLVGPSLGIAMDGIDRLIDMVTVWFAADLSEYIEDESVMIRWFTNPEKGGSWGSGVMVALGPDTFGAKSKEWLMHFAFQPGEAGKLDAETAIPQIRELLRLPDLDPRIIRMNDWQVQGVLAREYRKGRVFLAGDAAHRHPPTTGLGLNSAIQDAHNLAWKLAAVIRGDAGDALLDSYEAERRPVAANNVAWAMMTFQNHLTIDSAIGLMPGVPVEFNIGAYHKLFSDTPEGAARRQMVAEVIGTQRAEFQAHDIEIGFRYDTGAIVPDGTEPPPRGLLGDTHVPTMRPGHRMAHVWLNAKNTGEDKRVSTLDLTRLDRFTVFVDGPAGDWTAAVDAARAASGLTIDLVAVGKDEDFTPVDDRWANISGLQRGGAIIVRPDQHVAWRGAVPVADAGATLREVISTVLGRRVDQPVAA</sequence>
<keyword evidence="6" id="KW-0560">Oxidoreductase</keyword>
<reference evidence="6 7" key="1">
    <citation type="submission" date="2014-03" db="EMBL/GenBank/DDBJ databases">
        <title>Whole genome sequence of Novosphingobium resinovorum KF1.</title>
        <authorList>
            <person name="Gan H.M."/>
            <person name="Gan H.Y."/>
            <person name="Chew T.H."/>
            <person name="Savka M.A."/>
        </authorList>
    </citation>
    <scope>NUCLEOTIDE SEQUENCE [LARGE SCALE GENOMIC DNA]</scope>
    <source>
        <strain evidence="6 7">KF1</strain>
    </source>
</reference>
<dbReference type="Pfam" id="PF01494">
    <property type="entry name" value="FAD_binding_3"/>
    <property type="match status" value="1"/>
</dbReference>
<evidence type="ECO:0000256" key="1">
    <source>
        <dbReference type="ARBA" id="ARBA00001974"/>
    </source>
</evidence>
<dbReference type="PROSITE" id="PS51257">
    <property type="entry name" value="PROKAR_LIPOPROTEIN"/>
    <property type="match status" value="1"/>
</dbReference>
<evidence type="ECO:0000313" key="6">
    <source>
        <dbReference type="EMBL" id="EZP73166.1"/>
    </source>
</evidence>
<dbReference type="GO" id="GO:0071949">
    <property type="term" value="F:FAD binding"/>
    <property type="evidence" value="ECO:0007669"/>
    <property type="project" value="InterPro"/>
</dbReference>
<dbReference type="PANTHER" id="PTHR43004">
    <property type="entry name" value="TRK SYSTEM POTASSIUM UPTAKE PROTEIN"/>
    <property type="match status" value="1"/>
</dbReference>
<name>A0A031JJ47_9SPHN</name>
<dbReference type="RefSeq" id="WP_036529625.1">
    <property type="nucleotide sequence ID" value="NZ_CP017076.1"/>
</dbReference>
<dbReference type="Gene3D" id="3.50.50.60">
    <property type="entry name" value="FAD/NAD(P)-binding domain"/>
    <property type="match status" value="1"/>
</dbReference>
<protein>
    <submittedName>
        <fullName evidence="5">Aromatic ring hydroxylase</fullName>
    </submittedName>
    <submittedName>
        <fullName evidence="6">Monooxygenase, FAD-binding</fullName>
    </submittedName>
</protein>
<dbReference type="Gene3D" id="3.30.9.10">
    <property type="entry name" value="D-Amino Acid Oxidase, subunit A, domain 2"/>
    <property type="match status" value="1"/>
</dbReference>
<dbReference type="InterPro" id="IPR002938">
    <property type="entry name" value="FAD-bd"/>
</dbReference>
<reference evidence="5" key="2">
    <citation type="submission" date="2016-08" db="EMBL/GenBank/DDBJ databases">
        <authorList>
            <person name="Seilhamer J.J."/>
        </authorList>
    </citation>
    <scope>NUCLEOTIDE SEQUENCE [LARGE SCALE GENOMIC DNA]</scope>
    <source>
        <strain evidence="5">SA1</strain>
        <plasmid evidence="5">pSA1</plasmid>
    </source>
</reference>
<evidence type="ECO:0000313" key="8">
    <source>
        <dbReference type="Proteomes" id="UP000094626"/>
    </source>
</evidence>
<dbReference type="Gene3D" id="3.40.30.120">
    <property type="match status" value="1"/>
</dbReference>
<dbReference type="EMBL" id="JFYZ01000047">
    <property type="protein sequence ID" value="EZP73166.1"/>
    <property type="molecule type" value="Genomic_DNA"/>
</dbReference>
<dbReference type="eggNOG" id="COG0654">
    <property type="taxonomic scope" value="Bacteria"/>
</dbReference>
<dbReference type="Pfam" id="PF21274">
    <property type="entry name" value="Rng_hyd_C"/>
    <property type="match status" value="1"/>
</dbReference>
<dbReference type="SUPFAM" id="SSF51905">
    <property type="entry name" value="FAD/NAD(P)-binding domain"/>
    <property type="match status" value="1"/>
</dbReference>
<evidence type="ECO:0000256" key="2">
    <source>
        <dbReference type="ARBA" id="ARBA00022630"/>
    </source>
</evidence>
<keyword evidence="6" id="KW-0503">Monooxygenase</keyword>
<comment type="cofactor">
    <cofactor evidence="1">
        <name>FAD</name>
        <dbReference type="ChEBI" id="CHEBI:57692"/>
    </cofactor>
</comment>
<dbReference type="InterPro" id="IPR036188">
    <property type="entry name" value="FAD/NAD-bd_sf"/>
</dbReference>
<keyword evidence="2" id="KW-0285">Flavoprotein</keyword>
<dbReference type="AlphaFoldDB" id="A0A031JJ47"/>
<evidence type="ECO:0000313" key="7">
    <source>
        <dbReference type="Proteomes" id="UP000024329"/>
    </source>
</evidence>
<keyword evidence="5" id="KW-0614">Plasmid</keyword>
<geneLocation type="plasmid" evidence="5 8">
    <name>pSA1</name>
</geneLocation>
<dbReference type="InterPro" id="IPR050641">
    <property type="entry name" value="RIFMO-like"/>
</dbReference>
<evidence type="ECO:0000256" key="3">
    <source>
        <dbReference type="ARBA" id="ARBA00022827"/>
    </source>
</evidence>
<evidence type="ECO:0000313" key="5">
    <source>
        <dbReference type="EMBL" id="AOR78853.1"/>
    </source>
</evidence>
<dbReference type="PRINTS" id="PR00420">
    <property type="entry name" value="RNGMNOXGNASE"/>
</dbReference>
<dbReference type="Proteomes" id="UP000024329">
    <property type="component" value="Unassembled WGS sequence"/>
</dbReference>
<dbReference type="PATRIC" id="fig|158500.4.peg.4998"/>
<dbReference type="GO" id="GO:0016709">
    <property type="term" value="F:oxidoreductase activity, acting on paired donors, with incorporation or reduction of molecular oxygen, NAD(P)H as one donor, and incorporation of one atom of oxygen"/>
    <property type="evidence" value="ECO:0007669"/>
    <property type="project" value="UniProtKB-ARBA"/>
</dbReference>
<keyword evidence="3" id="KW-0274">FAD</keyword>